<keyword evidence="2" id="KW-1185">Reference proteome</keyword>
<evidence type="ECO:0000313" key="2">
    <source>
        <dbReference type="Proteomes" id="UP000027341"/>
    </source>
</evidence>
<name>A0A066ZLG7_HYDMR</name>
<dbReference type="Proteomes" id="UP000027341">
    <property type="component" value="Unassembled WGS sequence"/>
</dbReference>
<protein>
    <submittedName>
        <fullName evidence="1">Uncharacterized protein</fullName>
    </submittedName>
</protein>
<comment type="caution">
    <text evidence="1">The sequence shown here is derived from an EMBL/GenBank/DDBJ whole genome shotgun (WGS) entry which is preliminary data.</text>
</comment>
<sequence length="151" mass="17452">MEKSNIDGLPELNMGKISSSGKGKNFLKLIADHNQEPIFDVTYHDSNEEPEEDCVNTVISFKLGDKVFQYFNIELEQAISQFKAHYKLMHESGVVDLPNHVFCVVTKFKEAFFINWQTVQKRPLIVLDEAWEMLGNSQDGIEKFRKEHESL</sequence>
<dbReference type="RefSeq" id="WP_029913617.1">
    <property type="nucleotide sequence ID" value="NZ_JMIU01000002.1"/>
</dbReference>
<dbReference type="AlphaFoldDB" id="A0A066ZLG7"/>
<reference evidence="1 2" key="1">
    <citation type="submission" date="2014-04" db="EMBL/GenBank/DDBJ databases">
        <title>Draft genome sequence of Hydrogenovibrio marinus MH-110, a model organism for aerobic H2 metabolism.</title>
        <authorList>
            <person name="Cha H.J."/>
            <person name="Jo B.H."/>
            <person name="Hwang B.H."/>
        </authorList>
    </citation>
    <scope>NUCLEOTIDE SEQUENCE [LARGE SCALE GENOMIC DNA]</scope>
    <source>
        <strain evidence="1 2">MH-110</strain>
    </source>
</reference>
<dbReference type="STRING" id="28885.EI16_12195"/>
<proteinExistence type="predicted"/>
<accession>A0A066ZLG7</accession>
<evidence type="ECO:0000313" key="1">
    <source>
        <dbReference type="EMBL" id="KDN94653.1"/>
    </source>
</evidence>
<dbReference type="EMBL" id="JMIU01000002">
    <property type="protein sequence ID" value="KDN94653.1"/>
    <property type="molecule type" value="Genomic_DNA"/>
</dbReference>
<organism evidence="1 2">
    <name type="scientific">Hydrogenovibrio marinus</name>
    <dbReference type="NCBI Taxonomy" id="28885"/>
    <lineage>
        <taxon>Bacteria</taxon>
        <taxon>Pseudomonadati</taxon>
        <taxon>Pseudomonadota</taxon>
        <taxon>Gammaproteobacteria</taxon>
        <taxon>Thiotrichales</taxon>
        <taxon>Piscirickettsiaceae</taxon>
        <taxon>Hydrogenovibrio</taxon>
    </lineage>
</organism>
<gene>
    <name evidence="1" type="ORF">EI16_12195</name>
</gene>